<dbReference type="eggNOG" id="COG4719">
    <property type="taxonomic scope" value="Bacteria"/>
</dbReference>
<dbReference type="NCBIfam" id="TIGR01451">
    <property type="entry name" value="B_ant_repeat"/>
    <property type="match status" value="1"/>
</dbReference>
<organism evidence="2 3">
    <name type="scientific">Truepera radiovictrix (strain DSM 17093 / CIP 108686 / LMG 22925 / RQ-24)</name>
    <dbReference type="NCBI Taxonomy" id="649638"/>
    <lineage>
        <taxon>Bacteria</taxon>
        <taxon>Thermotogati</taxon>
        <taxon>Deinococcota</taxon>
        <taxon>Deinococci</taxon>
        <taxon>Trueperales</taxon>
        <taxon>Trueperaceae</taxon>
        <taxon>Truepera</taxon>
    </lineage>
</organism>
<evidence type="ECO:0000313" key="2">
    <source>
        <dbReference type="EMBL" id="ADI15912.1"/>
    </source>
</evidence>
<accession>D7CVK1</accession>
<dbReference type="EMBL" id="CP002049">
    <property type="protein sequence ID" value="ADI15912.1"/>
    <property type="molecule type" value="Genomic_DNA"/>
</dbReference>
<dbReference type="HOGENOM" id="CLU_110275_3_0_0"/>
<evidence type="ECO:0000256" key="1">
    <source>
        <dbReference type="SAM" id="SignalP"/>
    </source>
</evidence>
<reference evidence="2 3" key="2">
    <citation type="journal article" date="2011" name="Stand. Genomic Sci.">
        <title>Complete genome sequence of Truepera radiovictrix type strain (RQ-24).</title>
        <authorList>
            <person name="Ivanova N."/>
            <person name="Rohde C."/>
            <person name="Munk C."/>
            <person name="Nolan M."/>
            <person name="Lucas S."/>
            <person name="Del Rio T.G."/>
            <person name="Tice H."/>
            <person name="Deshpande S."/>
            <person name="Cheng J.F."/>
            <person name="Tapia R."/>
            <person name="Han C."/>
            <person name="Goodwin L."/>
            <person name="Pitluck S."/>
            <person name="Liolios K."/>
            <person name="Mavromatis K."/>
            <person name="Mikhailova N."/>
            <person name="Pati A."/>
            <person name="Chen A."/>
            <person name="Palaniappan K."/>
            <person name="Land M."/>
            <person name="Hauser L."/>
            <person name="Chang Y.J."/>
            <person name="Jeffries C.D."/>
            <person name="Brambilla E."/>
            <person name="Rohde M."/>
            <person name="Goker M."/>
            <person name="Tindall B.J."/>
            <person name="Woyke T."/>
            <person name="Bristow J."/>
            <person name="Eisen J.A."/>
            <person name="Markowitz V."/>
            <person name="Hugenholtz P."/>
            <person name="Kyrpides N.C."/>
            <person name="Klenk H.P."/>
            <person name="Lapidus A."/>
        </authorList>
    </citation>
    <scope>NUCLEOTIDE SEQUENCE [LARGE SCALE GENOMIC DNA]</scope>
    <source>
        <strain evidence="3">DSM 17093 / CIP 108686 / LMG 22925 / RQ-24</strain>
    </source>
</reference>
<protein>
    <submittedName>
        <fullName evidence="2">Conserved repeat domain protein</fullName>
    </submittedName>
</protein>
<dbReference type="AlphaFoldDB" id="D7CVK1"/>
<keyword evidence="3" id="KW-1185">Reference proteome</keyword>
<reference evidence="3" key="1">
    <citation type="submission" date="2010-05" db="EMBL/GenBank/DDBJ databases">
        <title>The complete genome of Truepera radiovictris DSM 17093.</title>
        <authorList>
            <consortium name="US DOE Joint Genome Institute (JGI-PGF)"/>
            <person name="Lucas S."/>
            <person name="Copeland A."/>
            <person name="Lapidus A."/>
            <person name="Glavina del Rio T."/>
            <person name="Dalin E."/>
            <person name="Tice H."/>
            <person name="Bruce D."/>
            <person name="Goodwin L."/>
            <person name="Pitluck S."/>
            <person name="Kyrpides N."/>
            <person name="Mavromatis K."/>
            <person name="Ovchinnikova G."/>
            <person name="Munk A.C."/>
            <person name="Detter J.C."/>
            <person name="Han C."/>
            <person name="Tapia R."/>
            <person name="Land M."/>
            <person name="Hauser L."/>
            <person name="Markowitz V."/>
            <person name="Cheng J.-F."/>
            <person name="Hugenholtz P."/>
            <person name="Woyke T."/>
            <person name="Wu D."/>
            <person name="Tindall B."/>
            <person name="Pomrenke H.G."/>
            <person name="Brambilla E."/>
            <person name="Klenk H.-P."/>
            <person name="Eisen J.A."/>
        </authorList>
    </citation>
    <scope>NUCLEOTIDE SEQUENCE [LARGE SCALE GENOMIC DNA]</scope>
    <source>
        <strain evidence="3">DSM 17093 / CIP 108686 / LMG 22925 / RQ-24</strain>
    </source>
</reference>
<feature type="chain" id="PRO_5003094482" evidence="1">
    <location>
        <begin position="23"/>
        <end position="163"/>
    </location>
</feature>
<name>D7CVK1_TRURR</name>
<dbReference type="KEGG" id="tra:Trad_2811"/>
<sequence>MLKLGALGALMVFALLFGTASAQEGQTDNPIRIAIQAFIVSQVTAEDGTTEERLTESETARPGQVVEYRVTATNQDPTTLPAGTVSVTGPIPEGASYVDGSATPSSQQVRTEFSADGQTFSEPPVLAGETVVDPADYAAVRWTLLVPLEPQQEVRFVYRVVIE</sequence>
<evidence type="ECO:0000313" key="3">
    <source>
        <dbReference type="Proteomes" id="UP000000379"/>
    </source>
</evidence>
<dbReference type="Proteomes" id="UP000000379">
    <property type="component" value="Chromosome"/>
</dbReference>
<dbReference type="RefSeq" id="WP_013179271.1">
    <property type="nucleotide sequence ID" value="NC_014221.1"/>
</dbReference>
<dbReference type="OrthoDB" id="200318at2"/>
<dbReference type="STRING" id="649638.Trad_2811"/>
<keyword evidence="1" id="KW-0732">Signal</keyword>
<feature type="signal peptide" evidence="1">
    <location>
        <begin position="1"/>
        <end position="22"/>
    </location>
</feature>
<dbReference type="InterPro" id="IPR047589">
    <property type="entry name" value="DUF11_rpt"/>
</dbReference>
<gene>
    <name evidence="2" type="ordered locus">Trad_2811</name>
</gene>
<proteinExistence type="predicted"/>